<evidence type="ECO:0000313" key="6">
    <source>
        <dbReference type="EMBL" id="RLE49854.1"/>
    </source>
</evidence>
<evidence type="ECO:0000256" key="2">
    <source>
        <dbReference type="ARBA" id="ARBA00022980"/>
    </source>
</evidence>
<dbReference type="InterPro" id="IPR023621">
    <property type="entry name" value="Ribosomal_eL31_dom_sf"/>
</dbReference>
<organism evidence="6 9">
    <name type="scientific">Thermoproteota archaeon</name>
    <dbReference type="NCBI Taxonomy" id="2056631"/>
    <lineage>
        <taxon>Archaea</taxon>
        <taxon>Thermoproteota</taxon>
    </lineage>
</organism>
<comment type="caution">
    <text evidence="6">The sequence shown here is derived from an EMBL/GenBank/DDBJ whole genome shotgun (WGS) entry which is preliminary data.</text>
</comment>
<dbReference type="GO" id="GO:0005840">
    <property type="term" value="C:ribosome"/>
    <property type="evidence" value="ECO:0007669"/>
    <property type="project" value="UniProtKB-KW"/>
</dbReference>
<dbReference type="AlphaFoldDB" id="A0A497ER52"/>
<dbReference type="EMBL" id="QMQX01000043">
    <property type="protein sequence ID" value="RLE52638.1"/>
    <property type="molecule type" value="Genomic_DNA"/>
</dbReference>
<dbReference type="SUPFAM" id="SSF54575">
    <property type="entry name" value="Ribosomal protein L31e"/>
    <property type="match status" value="1"/>
</dbReference>
<evidence type="ECO:0000256" key="5">
    <source>
        <dbReference type="ARBA" id="ARBA00035378"/>
    </source>
</evidence>
<evidence type="ECO:0000313" key="7">
    <source>
        <dbReference type="EMBL" id="RLE52638.1"/>
    </source>
</evidence>
<dbReference type="Gene3D" id="3.10.440.10">
    <property type="match status" value="1"/>
</dbReference>
<protein>
    <recommendedName>
        <fullName evidence="4">Large ribosomal subunit protein eL31</fullName>
    </recommendedName>
    <alternativeName>
        <fullName evidence="5">50S ribosomal protein L31e</fullName>
    </alternativeName>
</protein>
<dbReference type="GO" id="GO:0003735">
    <property type="term" value="F:structural constituent of ribosome"/>
    <property type="evidence" value="ECO:0007669"/>
    <property type="project" value="InterPro"/>
</dbReference>
<dbReference type="EMBL" id="QMQV01000020">
    <property type="protein sequence ID" value="RLE49854.1"/>
    <property type="molecule type" value="Genomic_DNA"/>
</dbReference>
<keyword evidence="2 6" id="KW-0689">Ribosomal protein</keyword>
<reference evidence="8 9" key="1">
    <citation type="submission" date="2018-06" db="EMBL/GenBank/DDBJ databases">
        <title>Extensive metabolic versatility and redundancy in microbially diverse, dynamic hydrothermal sediments.</title>
        <authorList>
            <person name="Dombrowski N."/>
            <person name="Teske A."/>
            <person name="Baker B.J."/>
        </authorList>
    </citation>
    <scope>NUCLEOTIDE SEQUENCE [LARGE SCALE GENOMIC DNA]</scope>
    <source>
        <strain evidence="7">B34_G17</strain>
        <strain evidence="6">B66_G16</strain>
    </source>
</reference>
<dbReference type="GO" id="GO:1990904">
    <property type="term" value="C:ribonucleoprotein complex"/>
    <property type="evidence" value="ECO:0007669"/>
    <property type="project" value="UniProtKB-KW"/>
</dbReference>
<evidence type="ECO:0000313" key="9">
    <source>
        <dbReference type="Proteomes" id="UP000278475"/>
    </source>
</evidence>
<dbReference type="GO" id="GO:0006412">
    <property type="term" value="P:translation"/>
    <property type="evidence" value="ECO:0007669"/>
    <property type="project" value="InterPro"/>
</dbReference>
<dbReference type="SMART" id="SM01380">
    <property type="entry name" value="Ribosomal_L31e"/>
    <property type="match status" value="1"/>
</dbReference>
<accession>A0A497ER52</accession>
<sequence length="96" mass="10906">MSKPEVEEEGIEKEVQLTLNLRRAVLSHGDKIAPKAVRLVRNTIKRHMHADDVLITPELNELLWSLGKKKTLKKVRLRVVKTSEGVIKVYPAEASK</sequence>
<name>A0A497ER52_9CREN</name>
<dbReference type="Pfam" id="PF01198">
    <property type="entry name" value="Ribosomal_L31e"/>
    <property type="match status" value="1"/>
</dbReference>
<proteinExistence type="inferred from homology"/>
<evidence type="ECO:0000256" key="4">
    <source>
        <dbReference type="ARBA" id="ARBA00035230"/>
    </source>
</evidence>
<dbReference type="InterPro" id="IPR000054">
    <property type="entry name" value="Ribosomal_eL31"/>
</dbReference>
<evidence type="ECO:0000256" key="1">
    <source>
        <dbReference type="ARBA" id="ARBA00010808"/>
    </source>
</evidence>
<comment type="similarity">
    <text evidence="1">Belongs to the eukaryotic ribosomal protein eL31 family.</text>
</comment>
<gene>
    <name evidence="6" type="ORF">DRJ31_03445</name>
    <name evidence="7" type="ORF">DRJ33_03230</name>
</gene>
<evidence type="ECO:0000313" key="8">
    <source>
        <dbReference type="Proteomes" id="UP000272051"/>
    </source>
</evidence>
<dbReference type="Proteomes" id="UP000272051">
    <property type="component" value="Unassembled WGS sequence"/>
</dbReference>
<dbReference type="Proteomes" id="UP000278475">
    <property type="component" value="Unassembled WGS sequence"/>
</dbReference>
<evidence type="ECO:0000256" key="3">
    <source>
        <dbReference type="ARBA" id="ARBA00023274"/>
    </source>
</evidence>
<keyword evidence="3" id="KW-0687">Ribonucleoprotein</keyword>